<protein>
    <submittedName>
        <fullName evidence="1">Uncharacterized protein</fullName>
    </submittedName>
</protein>
<reference evidence="1 2" key="1">
    <citation type="journal article" date="2013" name="BMC Genomics">
        <title>The miniature genome of a carnivorous plant Genlisea aurea contains a low number of genes and short non-coding sequences.</title>
        <authorList>
            <person name="Leushkin E.V."/>
            <person name="Sutormin R.A."/>
            <person name="Nabieva E.R."/>
            <person name="Penin A.A."/>
            <person name="Kondrashov A.S."/>
            <person name="Logacheva M.D."/>
        </authorList>
    </citation>
    <scope>NUCLEOTIDE SEQUENCE [LARGE SCALE GENOMIC DNA]</scope>
</reference>
<dbReference type="Proteomes" id="UP000015453">
    <property type="component" value="Unassembled WGS sequence"/>
</dbReference>
<feature type="non-terminal residue" evidence="1">
    <location>
        <position position="1"/>
    </location>
</feature>
<comment type="caution">
    <text evidence="1">The sequence shown here is derived from an EMBL/GenBank/DDBJ whole genome shotgun (WGS) entry which is preliminary data.</text>
</comment>
<gene>
    <name evidence="1" type="ORF">M569_13279</name>
</gene>
<sequence length="88" mass="10642">HIQRALSIYHQFLDKTHKRSNRLASDIDVFDLFTKLKLRITKNTKQADRNMYFHHFQKSNLSVRIIINSEQRSRKPYLARAGTEERHY</sequence>
<feature type="non-terminal residue" evidence="1">
    <location>
        <position position="88"/>
    </location>
</feature>
<evidence type="ECO:0000313" key="2">
    <source>
        <dbReference type="Proteomes" id="UP000015453"/>
    </source>
</evidence>
<name>S8DFE7_9LAMI</name>
<dbReference type="AlphaFoldDB" id="S8DFE7"/>
<keyword evidence="2" id="KW-1185">Reference proteome</keyword>
<dbReference type="EMBL" id="AUSU01006779">
    <property type="protein sequence ID" value="EPS61518.1"/>
    <property type="molecule type" value="Genomic_DNA"/>
</dbReference>
<accession>S8DFE7</accession>
<proteinExistence type="predicted"/>
<evidence type="ECO:0000313" key="1">
    <source>
        <dbReference type="EMBL" id="EPS61518.1"/>
    </source>
</evidence>
<organism evidence="1 2">
    <name type="scientific">Genlisea aurea</name>
    <dbReference type="NCBI Taxonomy" id="192259"/>
    <lineage>
        <taxon>Eukaryota</taxon>
        <taxon>Viridiplantae</taxon>
        <taxon>Streptophyta</taxon>
        <taxon>Embryophyta</taxon>
        <taxon>Tracheophyta</taxon>
        <taxon>Spermatophyta</taxon>
        <taxon>Magnoliopsida</taxon>
        <taxon>eudicotyledons</taxon>
        <taxon>Gunneridae</taxon>
        <taxon>Pentapetalae</taxon>
        <taxon>asterids</taxon>
        <taxon>lamiids</taxon>
        <taxon>Lamiales</taxon>
        <taxon>Lentibulariaceae</taxon>
        <taxon>Genlisea</taxon>
    </lineage>
</organism>